<dbReference type="CDD" id="cd09951">
    <property type="entry name" value="HERV-Rb-like_HR1-HR2"/>
    <property type="match status" value="1"/>
</dbReference>
<evidence type="ECO:0000256" key="1">
    <source>
        <dbReference type="SAM" id="Phobius"/>
    </source>
</evidence>
<evidence type="ECO:0008006" key="4">
    <source>
        <dbReference type="Google" id="ProtNLM"/>
    </source>
</evidence>
<evidence type="ECO:0000313" key="2">
    <source>
        <dbReference type="Ensembl" id="ENSOMYP00000083054.2"/>
    </source>
</evidence>
<feature type="transmembrane region" description="Helical" evidence="1">
    <location>
        <begin position="610"/>
        <end position="632"/>
    </location>
</feature>
<reference evidence="2" key="2">
    <citation type="submission" date="2025-09" db="UniProtKB">
        <authorList>
            <consortium name="Ensembl"/>
        </authorList>
    </citation>
    <scope>IDENTIFICATION</scope>
</reference>
<keyword evidence="1" id="KW-0472">Membrane</keyword>
<sequence length="671" mass="73943">MWRRLPSSDDRDTRVAPWARRARRPWERLGCSGPLFVLIIVNVVLTLGVMIWAAQRIITDQEQTTRLNITNASIFSDTHVLSKRNVRNGDFECTAELIRSATLCIPLNATTTVILTWGVLGSPGGGYGTHAIMWYRSEWYMTAGGYGEWTWKNLVAETGHDWSSWTVHQQALQWRNRLTLTKVSNGLKLIIKIGTGKVGCTTFLLAPWVDQRVYWPLKICHTNITTPLAVLSTRQVLSTSDPRLGSIIITSGLNPPTVDDSILMTSGVSGFSNNWLLLTEEAGKAARTDCVVCMGARPLLRIVPAALPVNCVFPVMKFNNPTQNCSSWDKVYPLVKGRQAPIFSSDVAEGNFTCVNMTLGPPDLGTVPPHWCNSTYFPNSPLTVVTRADVWWWCGGKQLFGRFPKNSTGLCALVSLLLPISVYPIGVTELVAQFEKDAFPSKKKRMAGSDGGDPTYIDAIGVPRGVPDEYKLANQVSAGIESSICWWCTINKNVDRINYIHFNVQRLGNWTQQGFEAVHGQLAATSLMAFQNRIAVDMLLAEKGGVCSMFGEQCCTFIPNNTASDGSLTVALEGLRTLNGKMKSHSGIDTSMWDSWMSAFGKYKTLVSSILVSISVFAAILVLCGCCCIPCIRSLTTRVISRAIDPSPLSQMFPLLANDLPEFEDEVESAY</sequence>
<evidence type="ECO:0000313" key="3">
    <source>
        <dbReference type="Proteomes" id="UP000694395"/>
    </source>
</evidence>
<dbReference type="PANTHER" id="PTHR10424">
    <property type="entry name" value="VIRAL ENVELOPE PROTEIN"/>
    <property type="match status" value="1"/>
</dbReference>
<dbReference type="InterPro" id="IPR018154">
    <property type="entry name" value="TLV/ENV_coat_polyprotein"/>
</dbReference>
<keyword evidence="1" id="KW-1133">Transmembrane helix</keyword>
<reference evidence="2" key="1">
    <citation type="submission" date="2025-08" db="UniProtKB">
        <authorList>
            <consortium name="Ensembl"/>
        </authorList>
    </citation>
    <scope>IDENTIFICATION</scope>
</reference>
<dbReference type="Pfam" id="PF00429">
    <property type="entry name" value="TLV_coat"/>
    <property type="match status" value="1"/>
</dbReference>
<dbReference type="SUPFAM" id="SSF58069">
    <property type="entry name" value="Virus ectodomain"/>
    <property type="match status" value="1"/>
</dbReference>
<accession>A0A8C7TQK1</accession>
<feature type="transmembrane region" description="Helical" evidence="1">
    <location>
        <begin position="29"/>
        <end position="54"/>
    </location>
</feature>
<dbReference type="Ensembl" id="ENSOMYT00000090471.2">
    <property type="protein sequence ID" value="ENSOMYP00000083054.2"/>
    <property type="gene ID" value="ENSOMYG00000038296.2"/>
</dbReference>
<dbReference type="Proteomes" id="UP000694395">
    <property type="component" value="Unassembled WGS sequence"/>
</dbReference>
<proteinExistence type="predicted"/>
<organism evidence="2 3">
    <name type="scientific">Oncorhynchus mykiss</name>
    <name type="common">Rainbow trout</name>
    <name type="synonym">Salmo gairdneri</name>
    <dbReference type="NCBI Taxonomy" id="8022"/>
    <lineage>
        <taxon>Eukaryota</taxon>
        <taxon>Metazoa</taxon>
        <taxon>Chordata</taxon>
        <taxon>Craniata</taxon>
        <taxon>Vertebrata</taxon>
        <taxon>Euteleostomi</taxon>
        <taxon>Actinopterygii</taxon>
        <taxon>Neopterygii</taxon>
        <taxon>Teleostei</taxon>
        <taxon>Protacanthopterygii</taxon>
        <taxon>Salmoniformes</taxon>
        <taxon>Salmonidae</taxon>
        <taxon>Salmoninae</taxon>
        <taxon>Oncorhynchus</taxon>
    </lineage>
</organism>
<dbReference type="Gene3D" id="1.10.287.210">
    <property type="match status" value="1"/>
</dbReference>
<name>A0A8C7TQK1_ONCMY</name>
<keyword evidence="3" id="KW-1185">Reference proteome</keyword>
<dbReference type="PANTHER" id="PTHR10424:SF80">
    <property type="entry name" value="ENVELOPE GLYCOPROTEIN"/>
    <property type="match status" value="1"/>
</dbReference>
<dbReference type="GeneTree" id="ENSGT00530000064449"/>
<dbReference type="AlphaFoldDB" id="A0A8C7TQK1"/>
<protein>
    <recommendedName>
        <fullName evidence="4">Envelope polyprotein</fullName>
    </recommendedName>
</protein>
<keyword evidence="1" id="KW-0812">Transmembrane</keyword>